<dbReference type="InterPro" id="IPR011545">
    <property type="entry name" value="DEAD/DEAH_box_helicase_dom"/>
</dbReference>
<gene>
    <name evidence="11" type="ORF">OKIOD_LOCUS2928</name>
</gene>
<dbReference type="EMBL" id="OU015568">
    <property type="protein sequence ID" value="CAG5086824.1"/>
    <property type="molecule type" value="Genomic_DNA"/>
</dbReference>
<evidence type="ECO:0000256" key="5">
    <source>
        <dbReference type="ARBA" id="ARBA00022840"/>
    </source>
</evidence>
<dbReference type="CDD" id="cd17955">
    <property type="entry name" value="DEADc_DDX49"/>
    <property type="match status" value="1"/>
</dbReference>
<proteinExistence type="inferred from homology"/>
<evidence type="ECO:0000256" key="4">
    <source>
        <dbReference type="ARBA" id="ARBA00022806"/>
    </source>
</evidence>
<evidence type="ECO:0000259" key="8">
    <source>
        <dbReference type="PROSITE" id="PS51192"/>
    </source>
</evidence>
<evidence type="ECO:0000256" key="7">
    <source>
        <dbReference type="RuleBase" id="RU000492"/>
    </source>
</evidence>
<feature type="short sequence motif" description="Q motif" evidence="6">
    <location>
        <begin position="1"/>
        <end position="29"/>
    </location>
</feature>
<dbReference type="PROSITE" id="PS51192">
    <property type="entry name" value="HELICASE_ATP_BIND_1"/>
    <property type="match status" value="1"/>
</dbReference>
<dbReference type="Proteomes" id="UP001158576">
    <property type="component" value="Chromosome PAR"/>
</dbReference>
<dbReference type="InterPro" id="IPR001650">
    <property type="entry name" value="Helicase_C-like"/>
</dbReference>
<organism evidence="11 12">
    <name type="scientific">Oikopleura dioica</name>
    <name type="common">Tunicate</name>
    <dbReference type="NCBI Taxonomy" id="34765"/>
    <lineage>
        <taxon>Eukaryota</taxon>
        <taxon>Metazoa</taxon>
        <taxon>Chordata</taxon>
        <taxon>Tunicata</taxon>
        <taxon>Appendicularia</taxon>
        <taxon>Copelata</taxon>
        <taxon>Oikopleuridae</taxon>
        <taxon>Oikopleura</taxon>
    </lineage>
</organism>
<dbReference type="InterPro" id="IPR050079">
    <property type="entry name" value="DEAD_box_RNA_helicase"/>
</dbReference>
<evidence type="ECO:0000259" key="9">
    <source>
        <dbReference type="PROSITE" id="PS51194"/>
    </source>
</evidence>
<dbReference type="PROSITE" id="PS51195">
    <property type="entry name" value="Q_MOTIF"/>
    <property type="match status" value="1"/>
</dbReference>
<dbReference type="PROSITE" id="PS00039">
    <property type="entry name" value="DEAD_ATP_HELICASE"/>
    <property type="match status" value="1"/>
</dbReference>
<evidence type="ECO:0000313" key="11">
    <source>
        <dbReference type="EMBL" id="CAG5086824.1"/>
    </source>
</evidence>
<dbReference type="Pfam" id="PF00270">
    <property type="entry name" value="DEAD"/>
    <property type="match status" value="1"/>
</dbReference>
<dbReference type="Pfam" id="PF00271">
    <property type="entry name" value="Helicase_C"/>
    <property type="match status" value="1"/>
</dbReference>
<keyword evidence="3 7" id="KW-0378">Hydrolase</keyword>
<comment type="similarity">
    <text evidence="7">Belongs to the DEAD box helicase family.</text>
</comment>
<feature type="domain" description="Helicase ATP-binding" evidence="8">
    <location>
        <begin position="32"/>
        <end position="205"/>
    </location>
</feature>
<dbReference type="PANTHER" id="PTHR47959:SF24">
    <property type="entry name" value="ATP-DEPENDENT RNA HELICASE"/>
    <property type="match status" value="1"/>
</dbReference>
<evidence type="ECO:0000313" key="12">
    <source>
        <dbReference type="Proteomes" id="UP001158576"/>
    </source>
</evidence>
<keyword evidence="4 7" id="KW-0347">Helicase</keyword>
<dbReference type="CDD" id="cd18787">
    <property type="entry name" value="SF2_C_DEAD"/>
    <property type="match status" value="1"/>
</dbReference>
<name>A0ABN7S230_OIKDI</name>
<reference evidence="11 12" key="1">
    <citation type="submission" date="2021-04" db="EMBL/GenBank/DDBJ databases">
        <authorList>
            <person name="Bliznina A."/>
        </authorList>
    </citation>
    <scope>NUCLEOTIDE SEQUENCE [LARGE SCALE GENOMIC DNA]</scope>
</reference>
<dbReference type="EC" id="3.6.4.13" evidence="1"/>
<dbReference type="PROSITE" id="PS51194">
    <property type="entry name" value="HELICASE_CTER"/>
    <property type="match status" value="1"/>
</dbReference>
<sequence length="463" mass="52533">MSFSELGISKWLLKTLDDCKITSPTEVQKACIKPTLEGRDILACSKTGSGKTASFALPILERLAEDPYGVFAVVLTPTRELASQIADQFKLFGTNMNVRVELVTGGMDQNRQTLLLSEKPHVIVATPGRLAELLSSTDLRLNKVKFFVLDEADRLLDREDGDFGDDLAKIVEKLPAKRQTLMYSATLSETIQEARAQASKEPFFWQAEELDNHVDSNVVVMPETLEQKYVLVPEDIRDPYLVHMVKFLLEEKMDGNEQLIIFSKTCKSVQVLGMMLQKIGARAVVLHSILKQSQRFSALEQFKSSKARVLVATDVASRGLDLPHVSIVINHNVPGAPRNYVHRVGRTARAGKKGTSITMMSPYDTERVKEIEKMVDCKMTEYPLEEDKIVKILTQVQVMKREAELQLEKNKFGEKRRINRMKDEKLQEKIEIAKKRRYEAKRLKREEALKKKAKKIAKNTEKS</sequence>
<keyword evidence="5 7" id="KW-0067">ATP-binding</keyword>
<feature type="domain" description="DEAD-box RNA helicase Q" evidence="10">
    <location>
        <begin position="1"/>
        <end position="29"/>
    </location>
</feature>
<dbReference type="InterPro" id="IPR014001">
    <property type="entry name" value="Helicase_ATP-bd"/>
</dbReference>
<dbReference type="SMART" id="SM00490">
    <property type="entry name" value="HELICc"/>
    <property type="match status" value="1"/>
</dbReference>
<keyword evidence="2 7" id="KW-0547">Nucleotide-binding</keyword>
<evidence type="ECO:0000256" key="1">
    <source>
        <dbReference type="ARBA" id="ARBA00012552"/>
    </source>
</evidence>
<evidence type="ECO:0000259" key="10">
    <source>
        <dbReference type="PROSITE" id="PS51195"/>
    </source>
</evidence>
<dbReference type="InterPro" id="IPR027417">
    <property type="entry name" value="P-loop_NTPase"/>
</dbReference>
<protein>
    <recommendedName>
        <fullName evidence="1">RNA helicase</fullName>
        <ecNumber evidence="1">3.6.4.13</ecNumber>
    </recommendedName>
</protein>
<dbReference type="SMART" id="SM00487">
    <property type="entry name" value="DEXDc"/>
    <property type="match status" value="1"/>
</dbReference>
<dbReference type="Gene3D" id="3.40.50.300">
    <property type="entry name" value="P-loop containing nucleotide triphosphate hydrolases"/>
    <property type="match status" value="2"/>
</dbReference>
<accession>A0ABN7S230</accession>
<dbReference type="SUPFAM" id="SSF52540">
    <property type="entry name" value="P-loop containing nucleoside triphosphate hydrolases"/>
    <property type="match status" value="1"/>
</dbReference>
<feature type="domain" description="Helicase C-terminal" evidence="9">
    <location>
        <begin position="240"/>
        <end position="390"/>
    </location>
</feature>
<dbReference type="PANTHER" id="PTHR47959">
    <property type="entry name" value="ATP-DEPENDENT RNA HELICASE RHLE-RELATED"/>
    <property type="match status" value="1"/>
</dbReference>
<dbReference type="InterPro" id="IPR014014">
    <property type="entry name" value="RNA_helicase_DEAD_Q_motif"/>
</dbReference>
<evidence type="ECO:0000256" key="6">
    <source>
        <dbReference type="PROSITE-ProRule" id="PRU00552"/>
    </source>
</evidence>
<keyword evidence="12" id="KW-1185">Reference proteome</keyword>
<evidence type="ECO:0000256" key="2">
    <source>
        <dbReference type="ARBA" id="ARBA00022741"/>
    </source>
</evidence>
<evidence type="ECO:0000256" key="3">
    <source>
        <dbReference type="ARBA" id="ARBA00022801"/>
    </source>
</evidence>
<dbReference type="InterPro" id="IPR000629">
    <property type="entry name" value="RNA-helicase_DEAD-box_CS"/>
</dbReference>